<dbReference type="KEGG" id="dmt:DESME_07030"/>
<keyword evidence="1" id="KW-0472">Membrane</keyword>
<evidence type="ECO:0000313" key="3">
    <source>
        <dbReference type="Proteomes" id="UP000010847"/>
    </source>
</evidence>
<dbReference type="HOGENOM" id="CLU_091970_3_0_9"/>
<dbReference type="OrthoDB" id="1698854at2"/>
<keyword evidence="3" id="KW-1185">Reference proteome</keyword>
<sequence length="89" mass="10112">MQTFNIVLLIWNLVTCLLMGTDKNRAKKGLWRISEARLLGVALLGGALGVFLGMNIFHHKTKHSKFRIGVPLLLFINGIMFYGLWTVFH</sequence>
<gene>
    <name evidence="2" type="ORF">DESME_07030</name>
</gene>
<dbReference type="eggNOG" id="COG3326">
    <property type="taxonomic scope" value="Bacteria"/>
</dbReference>
<dbReference type="STRING" id="871968.DESME_07030"/>
<keyword evidence="1" id="KW-1133">Transmembrane helix</keyword>
<feature type="transmembrane region" description="Helical" evidence="1">
    <location>
        <begin position="69"/>
        <end position="88"/>
    </location>
</feature>
<proteinExistence type="predicted"/>
<protein>
    <submittedName>
        <fullName evidence="2">Membrane protein</fullName>
    </submittedName>
</protein>
<dbReference type="Pfam" id="PF06961">
    <property type="entry name" value="DUF1294"/>
    <property type="match status" value="1"/>
</dbReference>
<dbReference type="AlphaFoldDB" id="W0E7V0"/>
<name>W0E7V0_9FIRM</name>
<dbReference type="RefSeq" id="WP_025248707.1">
    <property type="nucleotide sequence ID" value="NZ_CP007032.1"/>
</dbReference>
<feature type="transmembrane region" description="Helical" evidence="1">
    <location>
        <begin position="36"/>
        <end position="57"/>
    </location>
</feature>
<keyword evidence="1" id="KW-0812">Transmembrane</keyword>
<dbReference type="InterPro" id="IPR010718">
    <property type="entry name" value="DUF1294"/>
</dbReference>
<dbReference type="EMBL" id="CP007032">
    <property type="protein sequence ID" value="AHF06842.1"/>
    <property type="molecule type" value="Genomic_DNA"/>
</dbReference>
<organism evidence="2 3">
    <name type="scientific">Desulfitobacterium metallireducens DSM 15288</name>
    <dbReference type="NCBI Taxonomy" id="871968"/>
    <lineage>
        <taxon>Bacteria</taxon>
        <taxon>Bacillati</taxon>
        <taxon>Bacillota</taxon>
        <taxon>Clostridia</taxon>
        <taxon>Eubacteriales</taxon>
        <taxon>Desulfitobacteriaceae</taxon>
        <taxon>Desulfitobacterium</taxon>
    </lineage>
</organism>
<reference evidence="2 3" key="1">
    <citation type="submission" date="2013-12" db="EMBL/GenBank/DDBJ databases">
        <authorList>
            <consortium name="DOE Joint Genome Institute"/>
            <person name="Smidt H."/>
            <person name="Huntemann M."/>
            <person name="Han J."/>
            <person name="Chen A."/>
            <person name="Kyrpides N."/>
            <person name="Mavromatis K."/>
            <person name="Markowitz V."/>
            <person name="Palaniappan K."/>
            <person name="Ivanova N."/>
            <person name="Schaumberg A."/>
            <person name="Pati A."/>
            <person name="Liolios K."/>
            <person name="Nordberg H.P."/>
            <person name="Cantor M.N."/>
            <person name="Hua S.X."/>
            <person name="Woyke T."/>
        </authorList>
    </citation>
    <scope>NUCLEOTIDE SEQUENCE [LARGE SCALE GENOMIC DNA]</scope>
    <source>
        <strain evidence="3">DSM 15288</strain>
    </source>
</reference>
<evidence type="ECO:0000313" key="2">
    <source>
        <dbReference type="EMBL" id="AHF06842.1"/>
    </source>
</evidence>
<evidence type="ECO:0000256" key="1">
    <source>
        <dbReference type="SAM" id="Phobius"/>
    </source>
</evidence>
<accession>W0E7V0</accession>
<dbReference type="Proteomes" id="UP000010847">
    <property type="component" value="Chromosome"/>
</dbReference>